<protein>
    <submittedName>
        <fullName evidence="2">Uncharacterized protein</fullName>
    </submittedName>
</protein>
<name>A0A914RQS4_PAREQ</name>
<sequence length="91" mass="10578">MALLKMRGTSEESIAEYRRMRKAVQARAESIKIVRPLFSAFEKNHKIVQTWISEEKVNVNLLRKRCVDIDQLLDVAISAAMTSFFPFHRVL</sequence>
<accession>A0A914RQS4</accession>
<dbReference type="Proteomes" id="UP000887564">
    <property type="component" value="Unplaced"/>
</dbReference>
<dbReference type="AlphaFoldDB" id="A0A914RQS4"/>
<evidence type="ECO:0000313" key="2">
    <source>
        <dbReference type="WBParaSite" id="PEQ_0000885001-mRNA-1"/>
    </source>
</evidence>
<proteinExistence type="predicted"/>
<reference evidence="2" key="1">
    <citation type="submission" date="2022-11" db="UniProtKB">
        <authorList>
            <consortium name="WormBaseParasite"/>
        </authorList>
    </citation>
    <scope>IDENTIFICATION</scope>
</reference>
<dbReference type="WBParaSite" id="PEQ_0000885001-mRNA-1">
    <property type="protein sequence ID" value="PEQ_0000885001-mRNA-1"/>
    <property type="gene ID" value="PEQ_0000885001"/>
</dbReference>
<evidence type="ECO:0000313" key="1">
    <source>
        <dbReference type="Proteomes" id="UP000887564"/>
    </source>
</evidence>
<keyword evidence="1" id="KW-1185">Reference proteome</keyword>
<organism evidence="1 2">
    <name type="scientific">Parascaris equorum</name>
    <name type="common">Equine roundworm</name>
    <dbReference type="NCBI Taxonomy" id="6256"/>
    <lineage>
        <taxon>Eukaryota</taxon>
        <taxon>Metazoa</taxon>
        <taxon>Ecdysozoa</taxon>
        <taxon>Nematoda</taxon>
        <taxon>Chromadorea</taxon>
        <taxon>Rhabditida</taxon>
        <taxon>Spirurina</taxon>
        <taxon>Ascaridomorpha</taxon>
        <taxon>Ascaridoidea</taxon>
        <taxon>Ascarididae</taxon>
        <taxon>Parascaris</taxon>
    </lineage>
</organism>